<sequence>MTSSLLQTCCELAVLSCETCFKLADLQSKISATLLQTKIAIWKVGVKETDTRKKHFFLFESLNFNDTGIRILIPNRREGTRNRHREPPSVVYHPEDHQEDRQWKKTRPKTLNSILISPYLLCRWNPPLRTRLKKATAESRAKISPWQAAAARCQRCERVCDGCGRAAMTSPQAAAPQGGRFDFDDGGTYCGGWLEGKAHGHGVCTGPKGQGEYSGQWAHGFEVCGVYTWPTGSTYEGEWSAGKRQGLGTETRGRWIYRGEWTEGFKGRYGVRQSVASAAKYNGTWAGGLQDGYGSETYADGGKWTCLLFVYVFIGLWCVPACFLLGGDLLLRGHTTAKPRKFSIL</sequence>
<keyword evidence="8" id="KW-0256">Endoplasmic reticulum</keyword>
<comment type="similarity">
    <text evidence="4">Belongs to the junctophilin family.</text>
</comment>
<evidence type="ECO:0000256" key="5">
    <source>
        <dbReference type="ARBA" id="ARBA00022475"/>
    </source>
</evidence>
<evidence type="ECO:0000256" key="12">
    <source>
        <dbReference type="SAM" id="Phobius"/>
    </source>
</evidence>
<name>A0A4Y2IMJ8_ARAVE</name>
<keyword evidence="9 12" id="KW-1133">Transmembrane helix</keyword>
<protein>
    <submittedName>
        <fullName evidence="13">Junctophilin-1</fullName>
    </submittedName>
</protein>
<dbReference type="InterPro" id="IPR003409">
    <property type="entry name" value="MORN"/>
</dbReference>
<evidence type="ECO:0000256" key="9">
    <source>
        <dbReference type="ARBA" id="ARBA00022989"/>
    </source>
</evidence>
<dbReference type="AlphaFoldDB" id="A0A4Y2IMJ8"/>
<reference evidence="13 14" key="1">
    <citation type="journal article" date="2019" name="Sci. Rep.">
        <title>Orb-weaving spider Araneus ventricosus genome elucidates the spidroin gene catalogue.</title>
        <authorList>
            <person name="Kono N."/>
            <person name="Nakamura H."/>
            <person name="Ohtoshi R."/>
            <person name="Moran D.A.P."/>
            <person name="Shinohara A."/>
            <person name="Yoshida Y."/>
            <person name="Fujiwara M."/>
            <person name="Mori M."/>
            <person name="Tomita M."/>
            <person name="Arakawa K."/>
        </authorList>
    </citation>
    <scope>NUCLEOTIDE SEQUENCE [LARGE SCALE GENOMIC DNA]</scope>
</reference>
<keyword evidence="7" id="KW-0677">Repeat</keyword>
<dbReference type="PANTHER" id="PTHR23085:SF16">
    <property type="entry name" value="GH28348P"/>
    <property type="match status" value="1"/>
</dbReference>
<evidence type="ECO:0000256" key="8">
    <source>
        <dbReference type="ARBA" id="ARBA00022824"/>
    </source>
</evidence>
<dbReference type="SUPFAM" id="SSF82185">
    <property type="entry name" value="Histone H3 K4-specific methyltransferase SET7/9 N-terminal domain"/>
    <property type="match status" value="1"/>
</dbReference>
<dbReference type="PANTHER" id="PTHR23085">
    <property type="entry name" value="GH28348P"/>
    <property type="match status" value="1"/>
</dbReference>
<evidence type="ECO:0000256" key="2">
    <source>
        <dbReference type="ARBA" id="ARBA00004184"/>
    </source>
</evidence>
<evidence type="ECO:0000256" key="3">
    <source>
        <dbReference type="ARBA" id="ARBA00004236"/>
    </source>
</evidence>
<dbReference type="GO" id="GO:0030314">
    <property type="term" value="C:junctional membrane complex"/>
    <property type="evidence" value="ECO:0007669"/>
    <property type="project" value="InterPro"/>
</dbReference>
<keyword evidence="10 12" id="KW-0472">Membrane</keyword>
<proteinExistence type="inferred from homology"/>
<dbReference type="Gene3D" id="2.20.110.10">
    <property type="entry name" value="Histone H3 K4-specific methyltransferase SET7/9 N-terminal domain"/>
    <property type="match status" value="2"/>
</dbReference>
<evidence type="ECO:0000313" key="13">
    <source>
        <dbReference type="EMBL" id="GBM78820.1"/>
    </source>
</evidence>
<evidence type="ECO:0000256" key="7">
    <source>
        <dbReference type="ARBA" id="ARBA00022737"/>
    </source>
</evidence>
<accession>A0A4Y2IMJ8</accession>
<dbReference type="GO" id="GO:0005886">
    <property type="term" value="C:plasma membrane"/>
    <property type="evidence" value="ECO:0007669"/>
    <property type="project" value="UniProtKB-SubCell"/>
</dbReference>
<dbReference type="OrthoDB" id="284854at2759"/>
<gene>
    <name evidence="13" type="primary">Jph1</name>
    <name evidence="13" type="ORF">AVEN_239070_1</name>
</gene>
<dbReference type="EMBL" id="BGPR01002781">
    <property type="protein sequence ID" value="GBM78820.1"/>
    <property type="molecule type" value="Genomic_DNA"/>
</dbReference>
<evidence type="ECO:0000313" key="14">
    <source>
        <dbReference type="Proteomes" id="UP000499080"/>
    </source>
</evidence>
<dbReference type="InterPro" id="IPR017191">
    <property type="entry name" value="Junctophilin"/>
</dbReference>
<feature type="transmembrane region" description="Helical" evidence="12">
    <location>
        <begin position="308"/>
        <end position="331"/>
    </location>
</feature>
<evidence type="ECO:0000256" key="4">
    <source>
        <dbReference type="ARBA" id="ARBA00008599"/>
    </source>
</evidence>
<keyword evidence="14" id="KW-1185">Reference proteome</keyword>
<dbReference type="Proteomes" id="UP000499080">
    <property type="component" value="Unassembled WGS sequence"/>
</dbReference>
<dbReference type="GO" id="GO:0005789">
    <property type="term" value="C:endoplasmic reticulum membrane"/>
    <property type="evidence" value="ECO:0007669"/>
    <property type="project" value="UniProtKB-SubCell"/>
</dbReference>
<evidence type="ECO:0000256" key="11">
    <source>
        <dbReference type="SAM" id="MobiDB-lite"/>
    </source>
</evidence>
<comment type="caution">
    <text evidence="13">The sequence shown here is derived from an EMBL/GenBank/DDBJ whole genome shotgun (WGS) entry which is preliminary data.</text>
</comment>
<evidence type="ECO:0000256" key="10">
    <source>
        <dbReference type="ARBA" id="ARBA00023136"/>
    </source>
</evidence>
<comment type="subcellular location">
    <subcellularLocation>
        <location evidence="3">Cell membrane</location>
    </subcellularLocation>
    <subcellularLocation>
        <location evidence="2">Endomembrane system</location>
        <topology evidence="2">Peripheral membrane protein</topology>
    </subcellularLocation>
    <subcellularLocation>
        <location evidence="1">Endoplasmic reticulum membrane</location>
        <topology evidence="1">Single-pass type IV membrane protein</topology>
    </subcellularLocation>
</comment>
<organism evidence="13 14">
    <name type="scientific">Araneus ventricosus</name>
    <name type="common">Orbweaver spider</name>
    <name type="synonym">Epeira ventricosa</name>
    <dbReference type="NCBI Taxonomy" id="182803"/>
    <lineage>
        <taxon>Eukaryota</taxon>
        <taxon>Metazoa</taxon>
        <taxon>Ecdysozoa</taxon>
        <taxon>Arthropoda</taxon>
        <taxon>Chelicerata</taxon>
        <taxon>Arachnida</taxon>
        <taxon>Araneae</taxon>
        <taxon>Araneomorphae</taxon>
        <taxon>Entelegynae</taxon>
        <taxon>Araneoidea</taxon>
        <taxon>Araneidae</taxon>
        <taxon>Araneus</taxon>
    </lineage>
</organism>
<dbReference type="Pfam" id="PF02493">
    <property type="entry name" value="MORN"/>
    <property type="match status" value="5"/>
</dbReference>
<dbReference type="FunFam" id="2.20.110.10:FF:000013">
    <property type="entry name" value="Putative Junctophilin-1"/>
    <property type="match status" value="1"/>
</dbReference>
<feature type="compositionally biased region" description="Basic and acidic residues" evidence="11">
    <location>
        <begin position="77"/>
        <end position="103"/>
    </location>
</feature>
<evidence type="ECO:0000256" key="6">
    <source>
        <dbReference type="ARBA" id="ARBA00022692"/>
    </source>
</evidence>
<feature type="region of interest" description="Disordered" evidence="11">
    <location>
        <begin position="77"/>
        <end position="104"/>
    </location>
</feature>
<evidence type="ECO:0000256" key="1">
    <source>
        <dbReference type="ARBA" id="ARBA00004163"/>
    </source>
</evidence>
<keyword evidence="5" id="KW-1003">Cell membrane</keyword>
<dbReference type="SMART" id="SM00698">
    <property type="entry name" value="MORN"/>
    <property type="match status" value="4"/>
</dbReference>
<keyword evidence="6 12" id="KW-0812">Transmembrane</keyword>